<dbReference type="Proteomes" id="UP000807469">
    <property type="component" value="Unassembled WGS sequence"/>
</dbReference>
<comment type="caution">
    <text evidence="1">The sequence shown here is derived from an EMBL/GenBank/DDBJ whole genome shotgun (WGS) entry which is preliminary data.</text>
</comment>
<evidence type="ECO:0008006" key="3">
    <source>
        <dbReference type="Google" id="ProtNLM"/>
    </source>
</evidence>
<dbReference type="OrthoDB" id="2787007at2759"/>
<sequence length="397" mass="44430">MSILTSPTRSRLPTEVVDIIIDFLHNDKRSLAACSLVARNWLPSSRYHLIPSISTSFPITDNLLNLVNSPHSMLVSSIRKISLVSATGDWFTSKMDANTTETITFLEFAERFRRLHAFEFLRFDWRSVDHRIPQSNNITKLAMLSCVFDSCAQYFAVLSSLPALEDLSTFYLVFDDEQYYTSSTDTVSPSLKKLLILSYVVPLKIARWLTSKPLPNLQTIVLDYPFGELKDVMALQPLISHVAPTLTDLEIVVPVQSTTFQGSGSFLNLRQSISLQTLVISLDVENTEVAYGNASFLPKFIASVSSAAMRQIKFVIKVNALQSFASLERVLVELRNVLLLNTRDVAEVTIYSGLERIARGGKLYVQYGHTPFNVSTTSAGKVYNRLLDVISSTHLSD</sequence>
<keyword evidence="2" id="KW-1185">Reference proteome</keyword>
<evidence type="ECO:0000313" key="2">
    <source>
        <dbReference type="Proteomes" id="UP000807469"/>
    </source>
</evidence>
<evidence type="ECO:0000313" key="1">
    <source>
        <dbReference type="EMBL" id="KAF9480974.1"/>
    </source>
</evidence>
<reference evidence="1" key="1">
    <citation type="submission" date="2020-11" db="EMBL/GenBank/DDBJ databases">
        <authorList>
            <consortium name="DOE Joint Genome Institute"/>
            <person name="Ahrendt S."/>
            <person name="Riley R."/>
            <person name="Andreopoulos W."/>
            <person name="Labutti K."/>
            <person name="Pangilinan J."/>
            <person name="Ruiz-Duenas F.J."/>
            <person name="Barrasa J.M."/>
            <person name="Sanchez-Garcia M."/>
            <person name="Camarero S."/>
            <person name="Miyauchi S."/>
            <person name="Serrano A."/>
            <person name="Linde D."/>
            <person name="Babiker R."/>
            <person name="Drula E."/>
            <person name="Ayuso-Fernandez I."/>
            <person name="Pacheco R."/>
            <person name="Padilla G."/>
            <person name="Ferreira P."/>
            <person name="Barriuso J."/>
            <person name="Kellner H."/>
            <person name="Castanera R."/>
            <person name="Alfaro M."/>
            <person name="Ramirez L."/>
            <person name="Pisabarro A.G."/>
            <person name="Kuo A."/>
            <person name="Tritt A."/>
            <person name="Lipzen A."/>
            <person name="He G."/>
            <person name="Yan M."/>
            <person name="Ng V."/>
            <person name="Cullen D."/>
            <person name="Martin F."/>
            <person name="Rosso M.-N."/>
            <person name="Henrissat B."/>
            <person name="Hibbett D."/>
            <person name="Martinez A.T."/>
            <person name="Grigoriev I.V."/>
        </authorList>
    </citation>
    <scope>NUCLEOTIDE SEQUENCE</scope>
    <source>
        <strain evidence="1">CIRM-BRFM 674</strain>
    </source>
</reference>
<dbReference type="EMBL" id="MU155186">
    <property type="protein sequence ID" value="KAF9480974.1"/>
    <property type="molecule type" value="Genomic_DNA"/>
</dbReference>
<gene>
    <name evidence="1" type="ORF">BDN70DRAFT_578100</name>
</gene>
<dbReference type="AlphaFoldDB" id="A0A9P5Z6L3"/>
<accession>A0A9P5Z6L3</accession>
<protein>
    <recommendedName>
        <fullName evidence="3">F-box domain-containing protein</fullName>
    </recommendedName>
</protein>
<organism evidence="1 2">
    <name type="scientific">Pholiota conissans</name>
    <dbReference type="NCBI Taxonomy" id="109636"/>
    <lineage>
        <taxon>Eukaryota</taxon>
        <taxon>Fungi</taxon>
        <taxon>Dikarya</taxon>
        <taxon>Basidiomycota</taxon>
        <taxon>Agaricomycotina</taxon>
        <taxon>Agaricomycetes</taxon>
        <taxon>Agaricomycetidae</taxon>
        <taxon>Agaricales</taxon>
        <taxon>Agaricineae</taxon>
        <taxon>Strophariaceae</taxon>
        <taxon>Pholiota</taxon>
    </lineage>
</organism>
<proteinExistence type="predicted"/>
<name>A0A9P5Z6L3_9AGAR</name>